<protein>
    <recommendedName>
        <fullName evidence="1">HTH cro/C1-type domain-containing protein</fullName>
    </recommendedName>
</protein>
<name>A0A1R0KE15_9PSEU</name>
<gene>
    <name evidence="2" type="ORF">BS329_39895</name>
</gene>
<dbReference type="Proteomes" id="UP000187486">
    <property type="component" value="Unassembled WGS sequence"/>
</dbReference>
<dbReference type="CDD" id="cd00093">
    <property type="entry name" value="HTH_XRE"/>
    <property type="match status" value="1"/>
</dbReference>
<keyword evidence="3" id="KW-1185">Reference proteome</keyword>
<evidence type="ECO:0000313" key="3">
    <source>
        <dbReference type="Proteomes" id="UP000187486"/>
    </source>
</evidence>
<sequence length="404" mass="42859">MDHAEIGERLARIRRRRGMSIDTAAGLAGISKAYWSMLENGKRRFERRGLLEDLAAAVGCAVSDLTGQPYLPGDRVSAEALASLPPISLALFDSTLDDVPSDIRVRPVGELARLATRANAASADSRYALAGNDLGALLTELHVHAVTGDTDTRRTALRALTEACIVAIGAARTLGNNDLAAMAARRAQDAAARLEDAALGGFAAMSASVVLGRMGARHRAQQVTSMALDAVKAADPQATDTAPAEAAGMLHLASAQLAAKDRDADTAETHLGAAAELAARTGECSTLHYDFGPANVQAWSLSLAVELGTGPERAEQITRHTDYDAGLTSAERRAALHFDLARAFVQAEGARDGEAIRHLDIADRVAPLRIRHDPIAREVVAELDARAHRRAWELDSLKSRLQVS</sequence>
<dbReference type="Pfam" id="PF13560">
    <property type="entry name" value="HTH_31"/>
    <property type="match status" value="1"/>
</dbReference>
<evidence type="ECO:0000259" key="1">
    <source>
        <dbReference type="PROSITE" id="PS50943"/>
    </source>
</evidence>
<evidence type="ECO:0000313" key="2">
    <source>
        <dbReference type="EMBL" id="OLZ43253.1"/>
    </source>
</evidence>
<proteinExistence type="predicted"/>
<accession>A0A1R0KE15</accession>
<dbReference type="AlphaFoldDB" id="A0A1R0KE15"/>
<dbReference type="InterPro" id="IPR010982">
    <property type="entry name" value="Lambda_DNA-bd_dom_sf"/>
</dbReference>
<comment type="caution">
    <text evidence="2">The sequence shown here is derived from an EMBL/GenBank/DDBJ whole genome shotgun (WGS) entry which is preliminary data.</text>
</comment>
<dbReference type="STRING" id="76021.BS329_39895"/>
<dbReference type="SMART" id="SM00530">
    <property type="entry name" value="HTH_XRE"/>
    <property type="match status" value="1"/>
</dbReference>
<dbReference type="OrthoDB" id="4516646at2"/>
<reference evidence="2 3" key="1">
    <citation type="submission" date="2016-01" db="EMBL/GenBank/DDBJ databases">
        <title>Amycolatopsis coloradensis genome sequencing and assembly.</title>
        <authorList>
            <person name="Mayilraj S."/>
        </authorList>
    </citation>
    <scope>NUCLEOTIDE SEQUENCE [LARGE SCALE GENOMIC DNA]</scope>
    <source>
        <strain evidence="2 3">DSM 44225</strain>
    </source>
</reference>
<dbReference type="GO" id="GO:0003677">
    <property type="term" value="F:DNA binding"/>
    <property type="evidence" value="ECO:0007669"/>
    <property type="project" value="InterPro"/>
</dbReference>
<feature type="domain" description="HTH cro/C1-type" evidence="1">
    <location>
        <begin position="10"/>
        <end position="65"/>
    </location>
</feature>
<dbReference type="RefSeq" id="WP_076168599.1">
    <property type="nucleotide sequence ID" value="NZ_JBEZVB010000013.1"/>
</dbReference>
<dbReference type="InterPro" id="IPR001387">
    <property type="entry name" value="Cro/C1-type_HTH"/>
</dbReference>
<organism evidence="2 3">
    <name type="scientific">Amycolatopsis coloradensis</name>
    <dbReference type="NCBI Taxonomy" id="76021"/>
    <lineage>
        <taxon>Bacteria</taxon>
        <taxon>Bacillati</taxon>
        <taxon>Actinomycetota</taxon>
        <taxon>Actinomycetes</taxon>
        <taxon>Pseudonocardiales</taxon>
        <taxon>Pseudonocardiaceae</taxon>
        <taxon>Amycolatopsis</taxon>
    </lineage>
</organism>
<dbReference type="EMBL" id="MQUQ01000037">
    <property type="protein sequence ID" value="OLZ43253.1"/>
    <property type="molecule type" value="Genomic_DNA"/>
</dbReference>
<dbReference type="PROSITE" id="PS50943">
    <property type="entry name" value="HTH_CROC1"/>
    <property type="match status" value="1"/>
</dbReference>
<dbReference type="SUPFAM" id="SSF47413">
    <property type="entry name" value="lambda repressor-like DNA-binding domains"/>
    <property type="match status" value="1"/>
</dbReference>
<dbReference type="Gene3D" id="1.10.260.40">
    <property type="entry name" value="lambda repressor-like DNA-binding domains"/>
    <property type="match status" value="1"/>
</dbReference>